<proteinExistence type="inferred from homology"/>
<dbReference type="PRINTS" id="PR00502">
    <property type="entry name" value="NUDIXFAMILY"/>
</dbReference>
<evidence type="ECO:0000256" key="3">
    <source>
        <dbReference type="ARBA" id="ARBA00022457"/>
    </source>
</evidence>
<keyword evidence="3" id="KW-0515">Mutator protein</keyword>
<dbReference type="InterPro" id="IPR020476">
    <property type="entry name" value="Nudix_hydrolase"/>
</dbReference>
<evidence type="ECO:0000256" key="6">
    <source>
        <dbReference type="ARBA" id="ARBA00022763"/>
    </source>
</evidence>
<reference evidence="14" key="1">
    <citation type="submission" date="2023-07" db="EMBL/GenBank/DDBJ databases">
        <title>30 novel species of actinomycetes from the DSMZ collection.</title>
        <authorList>
            <person name="Nouioui I."/>
        </authorList>
    </citation>
    <scope>NUCLEOTIDE SEQUENCE [LARGE SCALE GENOMIC DNA]</scope>
    <source>
        <strain evidence="14">DSM 44399</strain>
    </source>
</reference>
<protein>
    <recommendedName>
        <fullName evidence="11">8-oxo-dGTP diphosphatase</fullName>
        <ecNumber evidence="11">3.6.1.55</ecNumber>
    </recommendedName>
</protein>
<keyword evidence="14" id="KW-1185">Reference proteome</keyword>
<evidence type="ECO:0000256" key="10">
    <source>
        <dbReference type="ARBA" id="ARBA00035861"/>
    </source>
</evidence>
<dbReference type="PANTHER" id="PTHR47707">
    <property type="entry name" value="8-OXO-DGTP DIPHOSPHATASE"/>
    <property type="match status" value="1"/>
</dbReference>
<dbReference type="PROSITE" id="PS51462">
    <property type="entry name" value="NUDIX"/>
    <property type="match status" value="1"/>
</dbReference>
<dbReference type="CDD" id="cd03425">
    <property type="entry name" value="NUDIX_MutT_NudA_like"/>
    <property type="match status" value="1"/>
</dbReference>
<keyword evidence="8" id="KW-0460">Magnesium</keyword>
<dbReference type="EC" id="3.6.1.55" evidence="11"/>
<keyword evidence="9" id="KW-0234">DNA repair</keyword>
<organism evidence="13 14">
    <name type="scientific">Jatrophihabitans lederbergiae</name>
    <dbReference type="NCBI Taxonomy" id="3075547"/>
    <lineage>
        <taxon>Bacteria</taxon>
        <taxon>Bacillati</taxon>
        <taxon>Actinomycetota</taxon>
        <taxon>Actinomycetes</taxon>
        <taxon>Jatrophihabitantales</taxon>
        <taxon>Jatrophihabitantaceae</taxon>
        <taxon>Jatrophihabitans</taxon>
    </lineage>
</organism>
<evidence type="ECO:0000256" key="4">
    <source>
        <dbReference type="ARBA" id="ARBA00022705"/>
    </source>
</evidence>
<evidence type="ECO:0000313" key="14">
    <source>
        <dbReference type="Proteomes" id="UP001183176"/>
    </source>
</evidence>
<dbReference type="InterPro" id="IPR000086">
    <property type="entry name" value="NUDIX_hydrolase_dom"/>
</dbReference>
<keyword evidence="7" id="KW-0378">Hydrolase</keyword>
<name>A0ABU2JBE5_9ACTN</name>
<feature type="domain" description="Nudix hydrolase" evidence="12">
    <location>
        <begin position="84"/>
        <end position="207"/>
    </location>
</feature>
<evidence type="ECO:0000256" key="7">
    <source>
        <dbReference type="ARBA" id="ARBA00022801"/>
    </source>
</evidence>
<dbReference type="Proteomes" id="UP001183176">
    <property type="component" value="Unassembled WGS sequence"/>
</dbReference>
<evidence type="ECO:0000313" key="13">
    <source>
        <dbReference type="EMBL" id="MDT0261799.1"/>
    </source>
</evidence>
<evidence type="ECO:0000256" key="11">
    <source>
        <dbReference type="ARBA" id="ARBA00038905"/>
    </source>
</evidence>
<evidence type="ECO:0000256" key="1">
    <source>
        <dbReference type="ARBA" id="ARBA00001946"/>
    </source>
</evidence>
<keyword evidence="4" id="KW-0235">DNA replication</keyword>
<comment type="catalytic activity">
    <reaction evidence="10">
        <text>8-oxo-dGTP + H2O = 8-oxo-dGMP + diphosphate + H(+)</text>
        <dbReference type="Rhea" id="RHEA:31575"/>
        <dbReference type="ChEBI" id="CHEBI:15377"/>
        <dbReference type="ChEBI" id="CHEBI:15378"/>
        <dbReference type="ChEBI" id="CHEBI:33019"/>
        <dbReference type="ChEBI" id="CHEBI:63224"/>
        <dbReference type="ChEBI" id="CHEBI:77896"/>
        <dbReference type="EC" id="3.6.1.55"/>
    </reaction>
</comment>
<comment type="caution">
    <text evidence="13">The sequence shown here is derived from an EMBL/GenBank/DDBJ whole genome shotgun (WGS) entry which is preliminary data.</text>
</comment>
<evidence type="ECO:0000256" key="8">
    <source>
        <dbReference type="ARBA" id="ARBA00022842"/>
    </source>
</evidence>
<gene>
    <name evidence="13" type="ORF">RM423_10365</name>
</gene>
<dbReference type="Pfam" id="PF00293">
    <property type="entry name" value="NUDIX"/>
    <property type="match status" value="1"/>
</dbReference>
<keyword evidence="5" id="KW-0479">Metal-binding</keyword>
<comment type="cofactor">
    <cofactor evidence="1">
        <name>Mg(2+)</name>
        <dbReference type="ChEBI" id="CHEBI:18420"/>
    </cofactor>
</comment>
<dbReference type="InterPro" id="IPR047127">
    <property type="entry name" value="MutT-like"/>
</dbReference>
<dbReference type="PANTHER" id="PTHR47707:SF1">
    <property type="entry name" value="NUDIX HYDROLASE FAMILY PROTEIN"/>
    <property type="match status" value="1"/>
</dbReference>
<dbReference type="RefSeq" id="WP_311422953.1">
    <property type="nucleotide sequence ID" value="NZ_JAVREH010000010.1"/>
</dbReference>
<dbReference type="InterPro" id="IPR015797">
    <property type="entry name" value="NUDIX_hydrolase-like_dom_sf"/>
</dbReference>
<accession>A0ABU2JBE5</accession>
<dbReference type="EMBL" id="JAVREH010000010">
    <property type="protein sequence ID" value="MDT0261799.1"/>
    <property type="molecule type" value="Genomic_DNA"/>
</dbReference>
<evidence type="ECO:0000256" key="9">
    <source>
        <dbReference type="ARBA" id="ARBA00023204"/>
    </source>
</evidence>
<comment type="similarity">
    <text evidence="2">Belongs to the Nudix hydrolase family.</text>
</comment>
<evidence type="ECO:0000256" key="5">
    <source>
        <dbReference type="ARBA" id="ARBA00022723"/>
    </source>
</evidence>
<dbReference type="Gene3D" id="3.90.79.10">
    <property type="entry name" value="Nucleoside Triphosphate Pyrophosphohydrolase"/>
    <property type="match status" value="1"/>
</dbReference>
<keyword evidence="6" id="KW-0227">DNA damage</keyword>
<evidence type="ECO:0000256" key="2">
    <source>
        <dbReference type="ARBA" id="ARBA00005582"/>
    </source>
</evidence>
<evidence type="ECO:0000259" key="12">
    <source>
        <dbReference type="PROSITE" id="PS51462"/>
    </source>
</evidence>
<dbReference type="SUPFAM" id="SSF55811">
    <property type="entry name" value="Nudix"/>
    <property type="match status" value="1"/>
</dbReference>
<sequence>MTARRTAPASGRVYRVAELIDADPDRVRQAVRSLPGRVRPIVAEVPAGVLLTLEVRLPWWDRRARRTALVRLSRTLRNIERRTQRRTVVAAALIVDRKVLVAQRAMPPQLAGQWEFPGGKVERGETRAAALMRECCEELGCQVAVGPELGRGPLADRAELVLFHVSLLPGSPQPRALENQDVRWLSARELEGLDWVGSNGRYVTEVTARL</sequence>